<name>A0A3S9H7S2_9LACT</name>
<comment type="pathway">
    <text evidence="9">Isoprenoid biosynthesis; isopentenyl diphosphate biosynthesis via mevalonate pathway; isopentenyl diphosphate from (R)-mevalonate: step 1/3.</text>
</comment>
<feature type="domain" description="GHMP kinase C-terminal" evidence="11">
    <location>
        <begin position="226"/>
        <end position="303"/>
    </location>
</feature>
<evidence type="ECO:0000256" key="3">
    <source>
        <dbReference type="ARBA" id="ARBA00022679"/>
    </source>
</evidence>
<dbReference type="Gene3D" id="3.30.230.10">
    <property type="match status" value="1"/>
</dbReference>
<dbReference type="EC" id="2.7.1.36" evidence="12"/>
<protein>
    <submittedName>
        <fullName evidence="12">Mevalonate kinase</fullName>
        <ecNumber evidence="12">2.7.1.36</ecNumber>
    </submittedName>
</protein>
<dbReference type="InterPro" id="IPR020568">
    <property type="entry name" value="Ribosomal_Su5_D2-typ_SF"/>
</dbReference>
<evidence type="ECO:0000256" key="7">
    <source>
        <dbReference type="ARBA" id="ARBA00022842"/>
    </source>
</evidence>
<organism evidence="12 13">
    <name type="scientific">Jeotgalibaca ciconiae</name>
    <dbReference type="NCBI Taxonomy" id="2496265"/>
    <lineage>
        <taxon>Bacteria</taxon>
        <taxon>Bacillati</taxon>
        <taxon>Bacillota</taxon>
        <taxon>Bacilli</taxon>
        <taxon>Lactobacillales</taxon>
        <taxon>Carnobacteriaceae</taxon>
        <taxon>Jeotgalibaca</taxon>
    </lineage>
</organism>
<evidence type="ECO:0000256" key="8">
    <source>
        <dbReference type="ARBA" id="ARBA00023098"/>
    </source>
</evidence>
<keyword evidence="5 12" id="KW-0418">Kinase</keyword>
<dbReference type="OrthoDB" id="9764892at2"/>
<dbReference type="NCBIfam" id="TIGR00549">
    <property type="entry name" value="mevalon_kin"/>
    <property type="match status" value="1"/>
</dbReference>
<keyword evidence="2" id="KW-0444">Lipid biosynthesis</keyword>
<dbReference type="PANTHER" id="PTHR43290:SF2">
    <property type="entry name" value="MEVALONATE KINASE"/>
    <property type="match status" value="1"/>
</dbReference>
<dbReference type="SUPFAM" id="SSF55060">
    <property type="entry name" value="GHMP Kinase, C-terminal domain"/>
    <property type="match status" value="1"/>
</dbReference>
<dbReference type="GO" id="GO:0004496">
    <property type="term" value="F:mevalonate kinase activity"/>
    <property type="evidence" value="ECO:0007669"/>
    <property type="project" value="UniProtKB-EC"/>
</dbReference>
<dbReference type="InterPro" id="IPR013750">
    <property type="entry name" value="GHMP_kinase_C_dom"/>
</dbReference>
<evidence type="ECO:0000256" key="1">
    <source>
        <dbReference type="ARBA" id="ARBA00022490"/>
    </source>
</evidence>
<dbReference type="GO" id="GO:0019287">
    <property type="term" value="P:isopentenyl diphosphate biosynthetic process, mevalonate pathway"/>
    <property type="evidence" value="ECO:0007669"/>
    <property type="project" value="UniProtKB-UniPathway"/>
</dbReference>
<dbReference type="GO" id="GO:0005829">
    <property type="term" value="C:cytosol"/>
    <property type="evidence" value="ECO:0007669"/>
    <property type="project" value="TreeGrafter"/>
</dbReference>
<accession>A0A3S9H7S2</accession>
<evidence type="ECO:0000313" key="12">
    <source>
        <dbReference type="EMBL" id="AZP03387.1"/>
    </source>
</evidence>
<evidence type="ECO:0000259" key="10">
    <source>
        <dbReference type="Pfam" id="PF00288"/>
    </source>
</evidence>
<evidence type="ECO:0000259" key="11">
    <source>
        <dbReference type="Pfam" id="PF08544"/>
    </source>
</evidence>
<evidence type="ECO:0000256" key="9">
    <source>
        <dbReference type="ARBA" id="ARBA00029438"/>
    </source>
</evidence>
<dbReference type="Pfam" id="PF00288">
    <property type="entry name" value="GHMP_kinases_N"/>
    <property type="match status" value="1"/>
</dbReference>
<dbReference type="KEGG" id="jeh:EJN90_01170"/>
<dbReference type="UniPathway" id="UPA00057">
    <property type="reaction ID" value="UER00098"/>
</dbReference>
<dbReference type="EMBL" id="CP034465">
    <property type="protein sequence ID" value="AZP03387.1"/>
    <property type="molecule type" value="Genomic_DNA"/>
</dbReference>
<dbReference type="SUPFAM" id="SSF54211">
    <property type="entry name" value="Ribosomal protein S5 domain 2-like"/>
    <property type="match status" value="1"/>
</dbReference>
<dbReference type="GO" id="GO:0005524">
    <property type="term" value="F:ATP binding"/>
    <property type="evidence" value="ECO:0007669"/>
    <property type="project" value="UniProtKB-KW"/>
</dbReference>
<proteinExistence type="predicted"/>
<keyword evidence="1" id="KW-0963">Cytoplasm</keyword>
<dbReference type="Proteomes" id="UP000273326">
    <property type="component" value="Chromosome"/>
</dbReference>
<keyword evidence="13" id="KW-1185">Reference proteome</keyword>
<dbReference type="InterPro" id="IPR014721">
    <property type="entry name" value="Ribsml_uS5_D2-typ_fold_subgr"/>
</dbReference>
<dbReference type="AlphaFoldDB" id="A0A3S9H7S2"/>
<keyword evidence="7" id="KW-0460">Magnesium</keyword>
<evidence type="ECO:0000256" key="2">
    <source>
        <dbReference type="ARBA" id="ARBA00022516"/>
    </source>
</evidence>
<dbReference type="InterPro" id="IPR006204">
    <property type="entry name" value="GHMP_kinase_N_dom"/>
</dbReference>
<evidence type="ECO:0000256" key="4">
    <source>
        <dbReference type="ARBA" id="ARBA00022741"/>
    </source>
</evidence>
<dbReference type="RefSeq" id="WP_126108478.1">
    <property type="nucleotide sequence ID" value="NZ_CP034465.1"/>
</dbReference>
<dbReference type="InterPro" id="IPR036554">
    <property type="entry name" value="GHMP_kinase_C_sf"/>
</dbReference>
<dbReference type="PANTHER" id="PTHR43290">
    <property type="entry name" value="MEVALONATE KINASE"/>
    <property type="match status" value="1"/>
</dbReference>
<keyword evidence="4" id="KW-0547">Nucleotide-binding</keyword>
<dbReference type="InterPro" id="IPR006205">
    <property type="entry name" value="Mev_gal_kin"/>
</dbReference>
<evidence type="ECO:0000256" key="6">
    <source>
        <dbReference type="ARBA" id="ARBA00022840"/>
    </source>
</evidence>
<keyword evidence="3 12" id="KW-0808">Transferase</keyword>
<evidence type="ECO:0000313" key="13">
    <source>
        <dbReference type="Proteomes" id="UP000273326"/>
    </source>
</evidence>
<feature type="domain" description="GHMP kinase N-terminal" evidence="10">
    <location>
        <begin position="73"/>
        <end position="151"/>
    </location>
</feature>
<sequence>MLKMKESKIGKAHGKIILMGEHAVVYGEPSIALPFPAVEMLATVRENEGPLRIDCSYYHGIADEMPEILQSLKKAIKVALDSLDKPYENLSISIESAIPPERGMGSSAAVAVAVTRAIYQYYQTELSHEKLLELVSIAERIAHGNPSGLDAITTSGSSPVYYRKGHDFVPFDLQMDAYLVVGDTGVTGQTKEAVQSIADRIQQEDQPISLNKIHTLGSLADHARTFLEKNDAVSLGKTMDHAHQLLVELGVSNKELDTLVKAAKKAGALGAKLTGGGRGGCMIALVANEADTFALQKTLREAGAVATWVTSLKKEESR</sequence>
<keyword evidence="6" id="KW-0067">ATP-binding</keyword>
<keyword evidence="8" id="KW-0443">Lipid metabolism</keyword>
<dbReference type="Pfam" id="PF08544">
    <property type="entry name" value="GHMP_kinases_C"/>
    <property type="match status" value="1"/>
</dbReference>
<dbReference type="PRINTS" id="PR00959">
    <property type="entry name" value="MEVGALKINASE"/>
</dbReference>
<dbReference type="Gene3D" id="3.30.70.890">
    <property type="entry name" value="GHMP kinase, C-terminal domain"/>
    <property type="match status" value="1"/>
</dbReference>
<gene>
    <name evidence="12" type="primary">mvk</name>
    <name evidence="12" type="ORF">EJN90_01170</name>
</gene>
<reference evidence="13" key="1">
    <citation type="submission" date="2018-12" db="EMBL/GenBank/DDBJ databases">
        <title>Complete genome sequencing of Jeotgalibaca sp. H21T32.</title>
        <authorList>
            <person name="Bae J.-W."/>
            <person name="Lee S.-Y."/>
        </authorList>
    </citation>
    <scope>NUCLEOTIDE SEQUENCE [LARGE SCALE GENOMIC DNA]</scope>
    <source>
        <strain evidence="13">H21T32</strain>
    </source>
</reference>
<evidence type="ECO:0000256" key="5">
    <source>
        <dbReference type="ARBA" id="ARBA00022777"/>
    </source>
</evidence>